<feature type="region of interest" description="Disordered" evidence="1">
    <location>
        <begin position="1415"/>
        <end position="1437"/>
    </location>
</feature>
<comment type="caution">
    <text evidence="4">The sequence shown here is derived from an EMBL/GenBank/DDBJ whole genome shotgun (WGS) entry which is preliminary data.</text>
</comment>
<feature type="signal peptide" evidence="2">
    <location>
        <begin position="1"/>
        <end position="19"/>
    </location>
</feature>
<dbReference type="STRING" id="394096.DB31_3744"/>
<keyword evidence="5" id="KW-1185">Reference proteome</keyword>
<sequence length="1437" mass="153830">MIRYGLGLVLWGFAGSASAQLGSFTDSPACCQLTTALIQDVVYGKDESAEERMLSDGTPANLHILIDTSSSMRELPQVVNSTHSEFFSITVNGCENPRLDAFATSRGWNPSIQYPPPDVGTGLGSDTGFPNLFQDNKFYGYMYWADLTNPPPQWTSREQACQSQVPNWNTSNAAEYFRCLTCLSTKGYYKVPGAPGRDAPPLENPDFIFWGRYLNFNPPKYVTLKAVLKSLLKDVRRLRVGLSHFSNNTPNSVLLKAQAPSCSAIVQDPIAFDSQRASYINALNSLTFTTGTPLARALLNLGYYFSSSDTVYRNMLGFGGNYSYPTTFRNEALSSPNRSVCWGCQGTSVVIISDGEPTGDTFASALLTRFRAINGGPVYCPDSAPCGSGTPAGRDKGSNASSTTDDNPNYYLDDVAQFLHNWDLQSNNPPIVGEFDTSGRQSLTIHTIALGFQSNFLQHTAEVGGGLYSSVNDGGGLRQALYELLSVPGAAQTRAAGLAPSTVSGPLAVQPASALVPRLTVSPNPKAPWKGALYRFQLVEERQLGCNPLNPAAGGDRNFDGDCDDTLLVDADGDGVREDTSGQFIKEITPSIPARPFWEAGQVLKPSTGQTNRWQIRNIFTLIDSNGDGKLDRQDTPVAFTEANAPLLREYLGISQYPKGCLDLAATLGVASLTPDDCARVIIRWYRGADALNPDPALRGYDRPFLLQDILHSAPISVEPPQPKSSCDGSPQCLPALFSGATPLQGGYTVPGQPGTADAYDTYAYEAGDRDKVVLVGSNGGMLHAFLNGRSTGRDSATGQALYDAGTGQELWAFIPPDVLPRMKAHLGEHALLMDGTAMVRDVWLDGVEGQPADGIKQWQEYRTVAVIGTGRGGVHRFALDLTRMLGQLPGEAAARRPDMPGDFLWMWPQACDPLSLQVGESFSHFAPQPPPIAPVALTPTADDALRAISGLPPRGVVTPWEINDTAARERWVVALNGGYDPQNARGRGMAMVDLANGHTVWSFFHDAPRGRSQHLRYAITAGLALADAGPARGDGPGADLLFDTATVGDAGGQLWTVRFWQPGQWDDNTRQVSNWYAARAFRAANLAGRSTSPEALRGPFSQIATNMVQPDTGILRTFIGTGDSQNLTDPGTLCRLGNPRACAEQGCAVQSTLEVQLGGSLASTTRTAWSNFAQTSTTSFQSMAGPSCAGSRVRLSWNNDPANGCPNSSDGAIEYACSGDSATWSCREAVNTWATLSYPQSTSPFFQRFYGLWSYGGSPSRTFNTESEAAAFDSQLLTDAELVNVGQFDSGGAVPAGLEASAAPWDKGWYIAYPRGSERTGSSATLINGCLLWTSFEASTQGPPVCTPWGSTNTARLYQADPLSGRASCASGFYEPNSGVWSRFSAFSTTLHLGAPAALRSESTHTLSTQAILSTPARSGSGGRPLVLTPVTQGPP</sequence>
<dbReference type="EMBL" id="JMCB01000020">
    <property type="protein sequence ID" value="KFE62630.1"/>
    <property type="molecule type" value="Genomic_DNA"/>
</dbReference>
<keyword evidence="2" id="KW-0732">Signal</keyword>
<evidence type="ECO:0000259" key="3">
    <source>
        <dbReference type="PROSITE" id="PS50222"/>
    </source>
</evidence>
<dbReference type="OrthoDB" id="7156875at2"/>
<evidence type="ECO:0000256" key="1">
    <source>
        <dbReference type="SAM" id="MobiDB-lite"/>
    </source>
</evidence>
<dbReference type="PROSITE" id="PS50222">
    <property type="entry name" value="EF_HAND_2"/>
    <property type="match status" value="1"/>
</dbReference>
<dbReference type="GO" id="GO:0005509">
    <property type="term" value="F:calcium ion binding"/>
    <property type="evidence" value="ECO:0007669"/>
    <property type="project" value="InterPro"/>
</dbReference>
<evidence type="ECO:0000313" key="5">
    <source>
        <dbReference type="Proteomes" id="UP000028725"/>
    </source>
</evidence>
<proteinExistence type="predicted"/>
<dbReference type="Gene3D" id="3.40.50.410">
    <property type="entry name" value="von Willebrand factor, type A domain"/>
    <property type="match status" value="1"/>
</dbReference>
<feature type="domain" description="EF-hand" evidence="3">
    <location>
        <begin position="615"/>
        <end position="646"/>
    </location>
</feature>
<dbReference type="InterPro" id="IPR002048">
    <property type="entry name" value="EF_hand_dom"/>
</dbReference>
<reference evidence="4 5" key="1">
    <citation type="submission" date="2014-04" db="EMBL/GenBank/DDBJ databases">
        <title>Genome assembly of Hyalangium minutum DSM 14724.</title>
        <authorList>
            <person name="Sharma G."/>
            <person name="Subramanian S."/>
        </authorList>
    </citation>
    <scope>NUCLEOTIDE SEQUENCE [LARGE SCALE GENOMIC DNA]</scope>
    <source>
        <strain evidence="4 5">DSM 14724</strain>
    </source>
</reference>
<evidence type="ECO:0000256" key="2">
    <source>
        <dbReference type="SAM" id="SignalP"/>
    </source>
</evidence>
<protein>
    <recommendedName>
        <fullName evidence="3">EF-hand domain-containing protein</fullName>
    </recommendedName>
</protein>
<organism evidence="4 5">
    <name type="scientific">Hyalangium minutum</name>
    <dbReference type="NCBI Taxonomy" id="394096"/>
    <lineage>
        <taxon>Bacteria</taxon>
        <taxon>Pseudomonadati</taxon>
        <taxon>Myxococcota</taxon>
        <taxon>Myxococcia</taxon>
        <taxon>Myxococcales</taxon>
        <taxon>Cystobacterineae</taxon>
        <taxon>Archangiaceae</taxon>
        <taxon>Hyalangium</taxon>
    </lineage>
</organism>
<dbReference type="InterPro" id="IPR036465">
    <property type="entry name" value="vWFA_dom_sf"/>
</dbReference>
<name>A0A085W4L7_9BACT</name>
<gene>
    <name evidence="4" type="ORF">DB31_3744</name>
</gene>
<evidence type="ECO:0000313" key="4">
    <source>
        <dbReference type="EMBL" id="KFE62630.1"/>
    </source>
</evidence>
<accession>A0A085W4L7</accession>
<dbReference type="Proteomes" id="UP000028725">
    <property type="component" value="Unassembled WGS sequence"/>
</dbReference>
<feature type="chain" id="PRO_5001799239" description="EF-hand domain-containing protein" evidence="2">
    <location>
        <begin position="20"/>
        <end position="1437"/>
    </location>
</feature>